<name>A0A5C4TDE6_9BACL</name>
<accession>A0A5C4TDE6</accession>
<evidence type="ECO:0000313" key="5">
    <source>
        <dbReference type="EMBL" id="TNJ66646.1"/>
    </source>
</evidence>
<dbReference type="GO" id="GO:0009313">
    <property type="term" value="P:oligosaccharide catabolic process"/>
    <property type="evidence" value="ECO:0007669"/>
    <property type="project" value="TreeGrafter"/>
</dbReference>
<dbReference type="GO" id="GO:0004308">
    <property type="term" value="F:exo-alpha-sialidase activity"/>
    <property type="evidence" value="ECO:0007669"/>
    <property type="project" value="UniProtKB-EC"/>
</dbReference>
<comment type="catalytic activity">
    <reaction evidence="1">
        <text>Hydrolysis of alpha-(2-&gt;3)-, alpha-(2-&gt;6)-, alpha-(2-&gt;8)- glycosidic linkages of terminal sialic acid residues in oligosaccharides, glycoproteins, glycolipids, colominic acid and synthetic substrates.</text>
        <dbReference type="EC" id="3.2.1.18"/>
    </reaction>
</comment>
<evidence type="ECO:0000259" key="4">
    <source>
        <dbReference type="Pfam" id="PF13088"/>
    </source>
</evidence>
<dbReference type="GO" id="GO:0016020">
    <property type="term" value="C:membrane"/>
    <property type="evidence" value="ECO:0007669"/>
    <property type="project" value="TreeGrafter"/>
</dbReference>
<evidence type="ECO:0000256" key="1">
    <source>
        <dbReference type="ARBA" id="ARBA00000427"/>
    </source>
</evidence>
<dbReference type="Proteomes" id="UP000307943">
    <property type="component" value="Unassembled WGS sequence"/>
</dbReference>
<protein>
    <recommendedName>
        <fullName evidence="3">exo-alpha-sialidase</fullName>
        <ecNumber evidence="3">3.2.1.18</ecNumber>
    </recommendedName>
</protein>
<reference evidence="5 6" key="1">
    <citation type="submission" date="2019-05" db="EMBL/GenBank/DDBJ databases">
        <title>We sequenced the genome of Paenibacillus hemerocallicola KCTC 33185 for further insight into its adaptation and study the phylogeny of Paenibacillus.</title>
        <authorList>
            <person name="Narsing Rao M.P."/>
        </authorList>
    </citation>
    <scope>NUCLEOTIDE SEQUENCE [LARGE SCALE GENOMIC DNA]</scope>
    <source>
        <strain evidence="5 6">KCTC 33185</strain>
    </source>
</reference>
<comment type="caution">
    <text evidence="5">The sequence shown here is derived from an EMBL/GenBank/DDBJ whole genome shotgun (WGS) entry which is preliminary data.</text>
</comment>
<dbReference type="EC" id="3.2.1.18" evidence="3"/>
<dbReference type="GO" id="GO:0005737">
    <property type="term" value="C:cytoplasm"/>
    <property type="evidence" value="ECO:0007669"/>
    <property type="project" value="TreeGrafter"/>
</dbReference>
<dbReference type="InterPro" id="IPR026856">
    <property type="entry name" value="Sialidase_fam"/>
</dbReference>
<dbReference type="Gene3D" id="2.120.10.10">
    <property type="match status" value="1"/>
</dbReference>
<dbReference type="Pfam" id="PF13088">
    <property type="entry name" value="BNR_2"/>
    <property type="match status" value="1"/>
</dbReference>
<organism evidence="5 6">
    <name type="scientific">Paenibacillus hemerocallicola</name>
    <dbReference type="NCBI Taxonomy" id="1172614"/>
    <lineage>
        <taxon>Bacteria</taxon>
        <taxon>Bacillati</taxon>
        <taxon>Bacillota</taxon>
        <taxon>Bacilli</taxon>
        <taxon>Bacillales</taxon>
        <taxon>Paenibacillaceae</taxon>
        <taxon>Paenibacillus</taxon>
    </lineage>
</organism>
<keyword evidence="6" id="KW-1185">Reference proteome</keyword>
<evidence type="ECO:0000256" key="3">
    <source>
        <dbReference type="ARBA" id="ARBA00012733"/>
    </source>
</evidence>
<dbReference type="AlphaFoldDB" id="A0A5C4TDE6"/>
<evidence type="ECO:0000256" key="2">
    <source>
        <dbReference type="ARBA" id="ARBA00009348"/>
    </source>
</evidence>
<dbReference type="EMBL" id="VDCQ01000009">
    <property type="protein sequence ID" value="TNJ66646.1"/>
    <property type="molecule type" value="Genomic_DNA"/>
</dbReference>
<dbReference type="PANTHER" id="PTHR10628">
    <property type="entry name" value="SIALIDASE"/>
    <property type="match status" value="1"/>
</dbReference>
<proteinExistence type="inferred from homology"/>
<comment type="similarity">
    <text evidence="2">Belongs to the glycosyl hydrolase 33 family.</text>
</comment>
<dbReference type="PANTHER" id="PTHR10628:SF30">
    <property type="entry name" value="EXO-ALPHA-SIALIDASE"/>
    <property type="match status" value="1"/>
</dbReference>
<dbReference type="InterPro" id="IPR011040">
    <property type="entry name" value="Sialidase"/>
</dbReference>
<dbReference type="RefSeq" id="WP_139601765.1">
    <property type="nucleotide sequence ID" value="NZ_VDCQ01000009.1"/>
</dbReference>
<evidence type="ECO:0000313" key="6">
    <source>
        <dbReference type="Proteomes" id="UP000307943"/>
    </source>
</evidence>
<dbReference type="GO" id="GO:0006689">
    <property type="term" value="P:ganglioside catabolic process"/>
    <property type="evidence" value="ECO:0007669"/>
    <property type="project" value="TreeGrafter"/>
</dbReference>
<dbReference type="CDD" id="cd15482">
    <property type="entry name" value="Sialidase_non-viral"/>
    <property type="match status" value="1"/>
</dbReference>
<dbReference type="SUPFAM" id="SSF50939">
    <property type="entry name" value="Sialidases"/>
    <property type="match status" value="1"/>
</dbReference>
<dbReference type="InterPro" id="IPR036278">
    <property type="entry name" value="Sialidase_sf"/>
</dbReference>
<sequence>MNDAITRGTAGMAGDRAGLRQLGEAEKLFVAGEGGYHTYRIPTLLVTREGTVLAFCEGRMDGQGDAGKIDVLLRRSTDGGRTWGAAVCIAEDGSNTIGNPCPVQDRDTGVIRLLLCRNTEHGDEKEILAGRAPRDVLAIHSGDDGLTWSPLRDISESVKRSDWTWYATGPCHGIQLQSGRLLIPCNHAVLDEAAGRSGPYISHAIYSDDGGVTWQLGNDAGPHTNECTVAELEDGSVYLNMRSYHGRNRRAGSWSRDGGETWTAPELDEALVDPVCQGSVLRLADGPMLLSNLASTKRNKLTARLSADGGRTWDEGLLLRSGPAAYSDLAQTEDGTVLCLYECGDERPYERIVLARLDPR</sequence>
<dbReference type="OrthoDB" id="7294637at2"/>
<feature type="domain" description="Sialidase" evidence="4">
    <location>
        <begin position="52"/>
        <end position="337"/>
    </location>
</feature>
<gene>
    <name evidence="5" type="ORF">FE784_08750</name>
</gene>